<proteinExistence type="predicted"/>
<organism evidence="3 4">
    <name type="scientific">Gaetbulibacter aestuarii</name>
    <dbReference type="NCBI Taxonomy" id="1502358"/>
    <lineage>
        <taxon>Bacteria</taxon>
        <taxon>Pseudomonadati</taxon>
        <taxon>Bacteroidota</taxon>
        <taxon>Flavobacteriia</taxon>
        <taxon>Flavobacteriales</taxon>
        <taxon>Flavobacteriaceae</taxon>
        <taxon>Gaetbulibacter</taxon>
    </lineage>
</organism>
<dbReference type="EMBL" id="JBAWKB010000001">
    <property type="protein sequence ID" value="MFH6771438.1"/>
    <property type="molecule type" value="Genomic_DNA"/>
</dbReference>
<reference evidence="3 4" key="1">
    <citation type="submission" date="2024-02" db="EMBL/GenBank/DDBJ databases">
        <title>A Gaetbulibacter species isolated from tidal flats and genomic insights of their niches.</title>
        <authorList>
            <person name="Ye Y."/>
        </authorList>
    </citation>
    <scope>NUCLEOTIDE SEQUENCE [LARGE SCALE GENOMIC DNA]</scope>
    <source>
        <strain evidence="3 4">KYW382</strain>
    </source>
</reference>
<comment type="caution">
    <text evidence="3">The sequence shown here is derived from an EMBL/GenBank/DDBJ whole genome shotgun (WGS) entry which is preliminary data.</text>
</comment>
<feature type="transmembrane region" description="Helical" evidence="2">
    <location>
        <begin position="20"/>
        <end position="37"/>
    </location>
</feature>
<sequence>MNKKKSISASPPKGKSFKKYLLEGLMIFIAIVLGFISENIRSDLAEKKMTREFALSMISDLQSDTTNLKYTMSYFRQANKNIDSLNTLLLKNNFNNIPSGKLYFYGLWGGANEHYVSNDATFQQMRNSGLLRDVKNKSLLKKILNYDRLNREYQQEMALDNLFQIEVRKLRGQIFDYKYNRVSNTILQHSKRSNNQQEIDAFLQSDPPLLTYDPVVFNQYMEMVRSRKFEITVIDLERLLKNAEELISALKKEYE</sequence>
<evidence type="ECO:0000256" key="2">
    <source>
        <dbReference type="SAM" id="Phobius"/>
    </source>
</evidence>
<keyword evidence="2" id="KW-0472">Membrane</keyword>
<evidence type="ECO:0000313" key="4">
    <source>
        <dbReference type="Proteomes" id="UP001610100"/>
    </source>
</evidence>
<accession>A0ABW7MX85</accession>
<feature type="coiled-coil region" evidence="1">
    <location>
        <begin position="226"/>
        <end position="253"/>
    </location>
</feature>
<evidence type="ECO:0000313" key="3">
    <source>
        <dbReference type="EMBL" id="MFH6771438.1"/>
    </source>
</evidence>
<name>A0ABW7MX85_9FLAO</name>
<gene>
    <name evidence="3" type="ORF">V8G58_05775</name>
</gene>
<keyword evidence="2" id="KW-1133">Transmembrane helix</keyword>
<keyword evidence="1" id="KW-0175">Coiled coil</keyword>
<dbReference type="Proteomes" id="UP001610100">
    <property type="component" value="Unassembled WGS sequence"/>
</dbReference>
<dbReference type="RefSeq" id="WP_344740491.1">
    <property type="nucleotide sequence ID" value="NZ_BAABAY010000001.1"/>
</dbReference>
<keyword evidence="4" id="KW-1185">Reference proteome</keyword>
<protein>
    <submittedName>
        <fullName evidence="3">Uncharacterized protein</fullName>
    </submittedName>
</protein>
<keyword evidence="2" id="KW-0812">Transmembrane</keyword>
<evidence type="ECO:0000256" key="1">
    <source>
        <dbReference type="SAM" id="Coils"/>
    </source>
</evidence>